<accession>A0A022PD41</accession>
<evidence type="ECO:0000313" key="1">
    <source>
        <dbReference type="EMBL" id="EYU13631.1"/>
    </source>
</evidence>
<evidence type="ECO:0000313" key="2">
    <source>
        <dbReference type="Proteomes" id="UP000023464"/>
    </source>
</evidence>
<organism evidence="1 2">
    <name type="scientific">Photorhabdus aegyptia</name>
    <dbReference type="NCBI Taxonomy" id="2805098"/>
    <lineage>
        <taxon>Bacteria</taxon>
        <taxon>Pseudomonadati</taxon>
        <taxon>Pseudomonadota</taxon>
        <taxon>Gammaproteobacteria</taxon>
        <taxon>Enterobacterales</taxon>
        <taxon>Morganellaceae</taxon>
        <taxon>Photorhabdus</taxon>
    </lineage>
</organism>
<reference evidence="1 2" key="1">
    <citation type="submission" date="2014-03" db="EMBL/GenBank/DDBJ databases">
        <title>Draft Genome of Photorhabdus luminescens BA1, an Egyptian Isolate.</title>
        <authorList>
            <person name="Ghazal S."/>
            <person name="Hurst S.G.IV."/>
            <person name="Morris K."/>
            <person name="Thomas K."/>
            <person name="Tisa L.S."/>
        </authorList>
    </citation>
    <scope>NUCLEOTIDE SEQUENCE [LARGE SCALE GENOMIC DNA]</scope>
    <source>
        <strain evidence="1 2">BA1</strain>
    </source>
</reference>
<dbReference type="Proteomes" id="UP000023464">
    <property type="component" value="Unassembled WGS sequence"/>
</dbReference>
<gene>
    <name evidence="1" type="ORF">BA1DRAFT_03876</name>
</gene>
<dbReference type="PATRIC" id="fig|1393736.3.peg.3958"/>
<dbReference type="AlphaFoldDB" id="A0A022PD41"/>
<protein>
    <submittedName>
        <fullName evidence="1">Uncharacterized protein</fullName>
    </submittedName>
</protein>
<keyword evidence="2" id="KW-1185">Reference proteome</keyword>
<dbReference type="RefSeq" id="WP_036782235.1">
    <property type="nucleotide sequence ID" value="NZ_CAWLTM010000039.1"/>
</dbReference>
<sequence>MIKQVVIDLHELAETIPIDDKTTNLMLYKMADNIDSLQEVFESLIDKNSECFSYSPRAGFQRHISFNAAIDAVNNEIFVYRKYGWNKSVNQICWGVVTQKATQTNGDYELEGINTGRIIKQIQADAEDALVEKIGDMFDVATNNNEKDTIGQIYCLLKYGILPFLRDTTVMNKRNKMLVCAAENAEDSD</sequence>
<name>A0A022PD41_9GAMM</name>
<comment type="caution">
    <text evidence="1">The sequence shown here is derived from an EMBL/GenBank/DDBJ whole genome shotgun (WGS) entry which is preliminary data.</text>
</comment>
<proteinExistence type="predicted"/>
<dbReference type="EMBL" id="JFGV01000076">
    <property type="protein sequence ID" value="EYU13631.1"/>
    <property type="molecule type" value="Genomic_DNA"/>
</dbReference>